<evidence type="ECO:0000259" key="9">
    <source>
        <dbReference type="Pfam" id="PF20238"/>
    </source>
</evidence>
<proteinExistence type="predicted"/>
<dbReference type="PANTHER" id="PTHR34992:SF1">
    <property type="entry name" value="COPPER ACQUISITION FACTOR BIM1-LIKE DOMAIN-CONTAINING PROTEIN"/>
    <property type="match status" value="1"/>
</dbReference>
<keyword evidence="6" id="KW-0325">Glycoprotein</keyword>
<dbReference type="CDD" id="cd21176">
    <property type="entry name" value="LPMO_auxiliary-like"/>
    <property type="match status" value="1"/>
</dbReference>
<dbReference type="Pfam" id="PF20238">
    <property type="entry name" value="BIM1-like_dom"/>
    <property type="match status" value="1"/>
</dbReference>
<comment type="subcellular location">
    <subcellularLocation>
        <location evidence="1">Cell membrane</location>
        <topology evidence="1">Lipid-anchor</topology>
        <topology evidence="1">GPI-anchor</topology>
    </subcellularLocation>
</comment>
<sequence>MAPLATIIAATLSLLSTASAHFVLLNPPSLEGTTLDDKKEGNAPCGALVPDLTKTPTYDFHVDGDFVSVQNGHPQSNWLFRATLEDKAAGNWTQIYPLVQQAGIGNYCQVMVTAPKEWVGKKGVIGIVGNAPDGLLYQCAAVNFVAGTTTPNSDCKNATGVAASFVADSTLTGLLGTGSPSTTTAPVPAPKETNAAASPRLHLGVLAGTVAMVLAGTALL</sequence>
<evidence type="ECO:0000256" key="8">
    <source>
        <dbReference type="SAM" id="SignalP"/>
    </source>
</evidence>
<keyword evidence="4 8" id="KW-0732">Signal</keyword>
<reference evidence="10" key="1">
    <citation type="submission" date="2023-06" db="EMBL/GenBank/DDBJ databases">
        <title>Genome-scale phylogeny and comparative genomics of the fungal order Sordariales.</title>
        <authorList>
            <consortium name="Lawrence Berkeley National Laboratory"/>
            <person name="Hensen N."/>
            <person name="Bonometti L."/>
            <person name="Westerberg I."/>
            <person name="Brannstrom I.O."/>
            <person name="Guillou S."/>
            <person name="Cros-Aarteil S."/>
            <person name="Calhoun S."/>
            <person name="Haridas S."/>
            <person name="Kuo A."/>
            <person name="Mondo S."/>
            <person name="Pangilinan J."/>
            <person name="Riley R."/>
            <person name="LaButti K."/>
            <person name="Andreopoulos B."/>
            <person name="Lipzen A."/>
            <person name="Chen C."/>
            <person name="Yanf M."/>
            <person name="Daum C."/>
            <person name="Ng V."/>
            <person name="Clum A."/>
            <person name="Steindorff A."/>
            <person name="Ohm R."/>
            <person name="Martin F."/>
            <person name="Silar P."/>
            <person name="Natvig D."/>
            <person name="Lalanne C."/>
            <person name="Gautier V."/>
            <person name="Ament-velasquez S.L."/>
            <person name="Kruys A."/>
            <person name="Hutchinson M.I."/>
            <person name="Powell A.J."/>
            <person name="Barry K."/>
            <person name="Miller A.N."/>
            <person name="Grigoriev I.V."/>
            <person name="Debuchy R."/>
            <person name="Gladieux P."/>
            <person name="Thoren M.H."/>
            <person name="Johannesson H."/>
        </authorList>
    </citation>
    <scope>NUCLEOTIDE SEQUENCE</scope>
    <source>
        <strain evidence="10">SMH3187-1</strain>
    </source>
</reference>
<name>A0AA40EHW0_9PEZI</name>
<dbReference type="Proteomes" id="UP001172155">
    <property type="component" value="Unassembled WGS sequence"/>
</dbReference>
<keyword evidence="2" id="KW-1003">Cell membrane</keyword>
<evidence type="ECO:0000256" key="3">
    <source>
        <dbReference type="ARBA" id="ARBA00022622"/>
    </source>
</evidence>
<evidence type="ECO:0000256" key="5">
    <source>
        <dbReference type="ARBA" id="ARBA00023136"/>
    </source>
</evidence>
<evidence type="ECO:0000256" key="4">
    <source>
        <dbReference type="ARBA" id="ARBA00022729"/>
    </source>
</evidence>
<dbReference type="InterPro" id="IPR046936">
    <property type="entry name" value="BIM1-like"/>
</dbReference>
<evidence type="ECO:0000256" key="1">
    <source>
        <dbReference type="ARBA" id="ARBA00004609"/>
    </source>
</evidence>
<evidence type="ECO:0000313" key="10">
    <source>
        <dbReference type="EMBL" id="KAK0738936.1"/>
    </source>
</evidence>
<organism evidence="10 11">
    <name type="scientific">Schizothecium vesticola</name>
    <dbReference type="NCBI Taxonomy" id="314040"/>
    <lineage>
        <taxon>Eukaryota</taxon>
        <taxon>Fungi</taxon>
        <taxon>Dikarya</taxon>
        <taxon>Ascomycota</taxon>
        <taxon>Pezizomycotina</taxon>
        <taxon>Sordariomycetes</taxon>
        <taxon>Sordariomycetidae</taxon>
        <taxon>Sordariales</taxon>
        <taxon>Schizotheciaceae</taxon>
        <taxon>Schizothecium</taxon>
    </lineage>
</organism>
<feature type="domain" description="Copper acquisition factor BIM1-like" evidence="9">
    <location>
        <begin position="19"/>
        <end position="160"/>
    </location>
</feature>
<protein>
    <recommendedName>
        <fullName evidence="9">Copper acquisition factor BIM1-like domain-containing protein</fullName>
    </recommendedName>
</protein>
<comment type="caution">
    <text evidence="10">The sequence shown here is derived from an EMBL/GenBank/DDBJ whole genome shotgun (WGS) entry which is preliminary data.</text>
</comment>
<dbReference type="PANTHER" id="PTHR34992">
    <property type="entry name" value="HYPHAL ANASTAMOSIS-7 PROTEIN"/>
    <property type="match status" value="1"/>
</dbReference>
<evidence type="ECO:0000256" key="7">
    <source>
        <dbReference type="ARBA" id="ARBA00023288"/>
    </source>
</evidence>
<evidence type="ECO:0000256" key="6">
    <source>
        <dbReference type="ARBA" id="ARBA00023180"/>
    </source>
</evidence>
<evidence type="ECO:0000256" key="2">
    <source>
        <dbReference type="ARBA" id="ARBA00022475"/>
    </source>
</evidence>
<gene>
    <name evidence="10" type="ORF">B0T18DRAFT_423242</name>
</gene>
<dbReference type="AlphaFoldDB" id="A0AA40EHW0"/>
<keyword evidence="11" id="KW-1185">Reference proteome</keyword>
<dbReference type="InterPro" id="IPR046530">
    <property type="entry name" value="BIM1-like_dom"/>
</dbReference>
<feature type="chain" id="PRO_5041377534" description="Copper acquisition factor BIM1-like domain-containing protein" evidence="8">
    <location>
        <begin position="21"/>
        <end position="220"/>
    </location>
</feature>
<keyword evidence="7" id="KW-0449">Lipoprotein</keyword>
<keyword evidence="3" id="KW-0336">GPI-anchor</keyword>
<feature type="signal peptide" evidence="8">
    <location>
        <begin position="1"/>
        <end position="20"/>
    </location>
</feature>
<dbReference type="GO" id="GO:0098552">
    <property type="term" value="C:side of membrane"/>
    <property type="evidence" value="ECO:0007669"/>
    <property type="project" value="UniProtKB-KW"/>
</dbReference>
<evidence type="ECO:0000313" key="11">
    <source>
        <dbReference type="Proteomes" id="UP001172155"/>
    </source>
</evidence>
<dbReference type="EMBL" id="JAUKUD010000007">
    <property type="protein sequence ID" value="KAK0738936.1"/>
    <property type="molecule type" value="Genomic_DNA"/>
</dbReference>
<dbReference type="GO" id="GO:0005886">
    <property type="term" value="C:plasma membrane"/>
    <property type="evidence" value="ECO:0007669"/>
    <property type="project" value="UniProtKB-SubCell"/>
</dbReference>
<keyword evidence="5" id="KW-0472">Membrane</keyword>
<accession>A0AA40EHW0</accession>